<feature type="binding site" evidence="11">
    <location>
        <position position="534"/>
    </location>
    <ligand>
        <name>Zn(2+)</name>
        <dbReference type="ChEBI" id="CHEBI:29105"/>
        <label>2</label>
    </ligand>
</feature>
<dbReference type="Pfam" id="PF17764">
    <property type="entry name" value="PriA_3primeBD"/>
    <property type="match status" value="1"/>
</dbReference>
<organism evidence="14 15">
    <name type="scientific">Wenyingzhuangia gilva</name>
    <dbReference type="NCBI Taxonomy" id="3057677"/>
    <lineage>
        <taxon>Bacteria</taxon>
        <taxon>Pseudomonadati</taxon>
        <taxon>Bacteroidota</taxon>
        <taxon>Flavobacteriia</taxon>
        <taxon>Flavobacteriales</taxon>
        <taxon>Flavobacteriaceae</taxon>
        <taxon>Wenyingzhuangia</taxon>
    </lineage>
</organism>
<keyword evidence="8 11" id="KW-0067">ATP-binding</keyword>
<dbReference type="Proteomes" id="UP001168642">
    <property type="component" value="Unassembled WGS sequence"/>
</dbReference>
<feature type="binding site" evidence="11">
    <location>
        <position position="568"/>
    </location>
    <ligand>
        <name>Zn(2+)</name>
        <dbReference type="ChEBI" id="CHEBI:29105"/>
        <label>1</label>
    </ligand>
</feature>
<comment type="caution">
    <text evidence="14">The sequence shown here is derived from an EMBL/GenBank/DDBJ whole genome shotgun (WGS) entry which is preliminary data.</text>
</comment>
<gene>
    <name evidence="11 14" type="primary">priA</name>
    <name evidence="14" type="ORF">QVZ41_13030</name>
</gene>
<feature type="binding site" evidence="11">
    <location>
        <position position="528"/>
    </location>
    <ligand>
        <name>Zn(2+)</name>
        <dbReference type="ChEBI" id="CHEBI:29105"/>
        <label>1</label>
    </ligand>
</feature>
<dbReference type="PANTHER" id="PTHR30580">
    <property type="entry name" value="PRIMOSOMAL PROTEIN N"/>
    <property type="match status" value="1"/>
</dbReference>
<dbReference type="InterPro" id="IPR027417">
    <property type="entry name" value="P-loop_NTPase"/>
</dbReference>
<proteinExistence type="inferred from homology"/>
<dbReference type="InterPro" id="IPR041222">
    <property type="entry name" value="PriA_3primeBD"/>
</dbReference>
<dbReference type="Pfam" id="PF18074">
    <property type="entry name" value="PriA_C"/>
    <property type="match status" value="1"/>
</dbReference>
<dbReference type="PROSITE" id="PS51194">
    <property type="entry name" value="HELICASE_CTER"/>
    <property type="match status" value="1"/>
</dbReference>
<evidence type="ECO:0000256" key="9">
    <source>
        <dbReference type="ARBA" id="ARBA00023125"/>
    </source>
</evidence>
<dbReference type="EC" id="5.6.2.4" evidence="11"/>
<evidence type="ECO:0000259" key="13">
    <source>
        <dbReference type="PROSITE" id="PS51194"/>
    </source>
</evidence>
<dbReference type="InterPro" id="IPR040498">
    <property type="entry name" value="PriA_CRR"/>
</dbReference>
<dbReference type="SMART" id="SM00490">
    <property type="entry name" value="HELICc"/>
    <property type="match status" value="1"/>
</dbReference>
<dbReference type="InterPro" id="IPR014001">
    <property type="entry name" value="Helicase_ATP-bd"/>
</dbReference>
<dbReference type="Pfam" id="PF00271">
    <property type="entry name" value="Helicase_C"/>
    <property type="match status" value="1"/>
</dbReference>
<keyword evidence="6 11" id="KW-0347">Helicase</keyword>
<reference evidence="14" key="1">
    <citation type="submission" date="2023-07" db="EMBL/GenBank/DDBJ databases">
        <title>Wenyingzhuangia sp. chi5 genome sequencing and assembly.</title>
        <authorList>
            <person name="Park S."/>
        </authorList>
    </citation>
    <scope>NUCLEOTIDE SEQUENCE</scope>
    <source>
        <strain evidence="14">Chi5</strain>
    </source>
</reference>
<evidence type="ECO:0000256" key="5">
    <source>
        <dbReference type="ARBA" id="ARBA00022801"/>
    </source>
</evidence>
<comment type="function">
    <text evidence="11">Initiates the restart of stalled replication forks, which reloads the replicative helicase on sites other than the origin of replication. Recognizes and binds to abandoned replication forks and remodels them to uncover a helicase loading site. Promotes assembly of the primosome at these replication forks.</text>
</comment>
<dbReference type="PANTHER" id="PTHR30580:SF0">
    <property type="entry name" value="PRIMOSOMAL PROTEIN N"/>
    <property type="match status" value="1"/>
</dbReference>
<feature type="binding site" evidence="11">
    <location>
        <position position="552"/>
    </location>
    <ligand>
        <name>Zn(2+)</name>
        <dbReference type="ChEBI" id="CHEBI:29105"/>
        <label>2</label>
    </ligand>
</feature>
<dbReference type="InterPro" id="IPR011545">
    <property type="entry name" value="DEAD/DEAH_box_helicase_dom"/>
</dbReference>
<keyword evidence="7 11" id="KW-0862">Zinc</keyword>
<evidence type="ECO:0000313" key="15">
    <source>
        <dbReference type="Proteomes" id="UP001168642"/>
    </source>
</evidence>
<dbReference type="CDD" id="cd17929">
    <property type="entry name" value="DEXHc_priA"/>
    <property type="match status" value="1"/>
</dbReference>
<dbReference type="Pfam" id="PF18319">
    <property type="entry name" value="Zn_ribbon_PriA"/>
    <property type="match status" value="1"/>
</dbReference>
<comment type="similarity">
    <text evidence="11">Belongs to the helicase family. PriA subfamily.</text>
</comment>
<keyword evidence="1 11" id="KW-0639">Primosome</keyword>
<keyword evidence="2 11" id="KW-0235">DNA replication</keyword>
<dbReference type="InterPro" id="IPR042115">
    <property type="entry name" value="PriA_3primeBD_sf"/>
</dbReference>
<evidence type="ECO:0000256" key="4">
    <source>
        <dbReference type="ARBA" id="ARBA00022741"/>
    </source>
</evidence>
<dbReference type="InterPro" id="IPR005259">
    <property type="entry name" value="PriA"/>
</dbReference>
<evidence type="ECO:0000256" key="1">
    <source>
        <dbReference type="ARBA" id="ARBA00022515"/>
    </source>
</evidence>
<sequence length="818" mass="93923">MLFKPFFVDILLPIPLERQFTYRITEEEAHFLKIGMRVAVPFGKSKIYTGVVYRIHEDEPQAYEAKDIYQILDDTPVLTQTQLKHWEWLANYYMCSLGEVLRAAFPSVFLLESETIVLSNPNFEEIELLSADAYLIYEALQRQSQITVSQVSNILSTKKVFPVLKGMIDIEAISLKEEIYEQYQPKMVAYVRLTEEWEDKEKLQELLSVLSRSEKQRTLVMHYFMIKAKDKSPIKKKELLETSGISASVCKGLEKKGVFEVYEIQTNRVSFDDATQVIPELSAEQQIAYQEIQNTFINTDVCLFHGVTGSGKTEIYAHLIQQVINKGEQVLFLVPEIALTTQLIVRLQRFFGDDLSVYHSKYSQNERAEVWNHILKGSEKAKIILGTRSATLLPFKKLGLIIVDEEHESSYKQFDPAPRYNARDAAIVLAKMHQTNIILGSATPSLESYYNTKNGKYGLVNLNRRFGNVQMPKIHLVDIKEKHKKKRMTGHFSDTMLTAIKEALELKEQVILFQNRRGFAPLVECETCGVSPQCPNCDVSLTEHKFKHELRCHYCGYHRAIPLKCDACGSADLSSKGFGTEQIEQELLNLFPEQNIGRLDLDTTRGKYGYAKIIDAFQHGEIDILVGTQMLSKGLDFSNVTLVGVLNADNMLNFPDFRAHERSFQMLTQVSGRAGRSQKQGQVLIQTFNPYHQILQQVTTNSYEQMYLEQITDRRNFYYPPYFRLIQITLKHKDFNLLNEGAEWLGKSLKNSFGKNLLGPTAPSVARVRNLYIKQIMIKIPPKQSVAATKDYIKKVRTMFESIGRFRSIRMNIDVDAY</sequence>
<evidence type="ECO:0000256" key="10">
    <source>
        <dbReference type="ARBA" id="ARBA00023235"/>
    </source>
</evidence>
<evidence type="ECO:0000256" key="11">
    <source>
        <dbReference type="HAMAP-Rule" id="MF_00983"/>
    </source>
</evidence>
<accession>A0ABT8VUW3</accession>
<keyword evidence="3 11" id="KW-0479">Metal-binding</keyword>
<evidence type="ECO:0000256" key="8">
    <source>
        <dbReference type="ARBA" id="ARBA00022840"/>
    </source>
</evidence>
<name>A0ABT8VUW3_9FLAO</name>
<keyword evidence="15" id="KW-1185">Reference proteome</keyword>
<dbReference type="HAMAP" id="MF_00983">
    <property type="entry name" value="PriA"/>
    <property type="match status" value="1"/>
</dbReference>
<dbReference type="EMBL" id="JAUMIT010000007">
    <property type="protein sequence ID" value="MDO3695766.1"/>
    <property type="molecule type" value="Genomic_DNA"/>
</dbReference>
<feature type="binding site" evidence="11">
    <location>
        <position position="565"/>
    </location>
    <ligand>
        <name>Zn(2+)</name>
        <dbReference type="ChEBI" id="CHEBI:29105"/>
        <label>1</label>
    </ligand>
</feature>
<dbReference type="Pfam" id="PF00270">
    <property type="entry name" value="DEAD"/>
    <property type="match status" value="1"/>
</dbReference>
<feature type="binding site" evidence="11">
    <location>
        <position position="525"/>
    </location>
    <ligand>
        <name>Zn(2+)</name>
        <dbReference type="ChEBI" id="CHEBI:29105"/>
        <label>1</label>
    </ligand>
</feature>
<comment type="subunit">
    <text evidence="11">Component of the replication restart primosome.</text>
</comment>
<dbReference type="CDD" id="cd18804">
    <property type="entry name" value="SF2_C_priA"/>
    <property type="match status" value="1"/>
</dbReference>
<dbReference type="Gene3D" id="3.40.1440.60">
    <property type="entry name" value="PriA, 3(prime) DNA-binding domain"/>
    <property type="match status" value="1"/>
</dbReference>
<comment type="cofactor">
    <cofactor evidence="11">
        <name>Zn(2+)</name>
        <dbReference type="ChEBI" id="CHEBI:29105"/>
    </cofactor>
    <text evidence="11">Binds 2 zinc ions per subunit.</text>
</comment>
<dbReference type="InterPro" id="IPR001650">
    <property type="entry name" value="Helicase_C-like"/>
</dbReference>
<protein>
    <recommendedName>
        <fullName evidence="11">Replication restart protein PriA</fullName>
    </recommendedName>
    <alternativeName>
        <fullName evidence="11">ATP-dependent DNA helicase PriA</fullName>
        <ecNumber evidence="11">5.6.2.4</ecNumber>
    </alternativeName>
    <alternativeName>
        <fullName evidence="11">DNA 3'-5' helicase PriA</fullName>
    </alternativeName>
</protein>
<keyword evidence="9 11" id="KW-0238">DNA-binding</keyword>
<keyword evidence="5 11" id="KW-0378">Hydrolase</keyword>
<evidence type="ECO:0000256" key="7">
    <source>
        <dbReference type="ARBA" id="ARBA00022833"/>
    </source>
</evidence>
<comment type="catalytic activity">
    <reaction evidence="11">
        <text>Couples ATP hydrolysis with the unwinding of duplex DNA by translocating in the 3'-5' direction.</text>
        <dbReference type="EC" id="5.6.2.4"/>
    </reaction>
</comment>
<dbReference type="InterPro" id="IPR041236">
    <property type="entry name" value="PriA_C"/>
</dbReference>
<dbReference type="NCBIfam" id="TIGR00595">
    <property type="entry name" value="priA"/>
    <property type="match status" value="1"/>
</dbReference>
<evidence type="ECO:0000313" key="14">
    <source>
        <dbReference type="EMBL" id="MDO3695766.1"/>
    </source>
</evidence>
<keyword evidence="4 11" id="KW-0547">Nucleotide-binding</keyword>
<keyword evidence="10 11" id="KW-0413">Isomerase</keyword>
<evidence type="ECO:0000259" key="12">
    <source>
        <dbReference type="PROSITE" id="PS51192"/>
    </source>
</evidence>
<dbReference type="PROSITE" id="PS51192">
    <property type="entry name" value="HELICASE_ATP_BIND_1"/>
    <property type="match status" value="1"/>
</dbReference>
<feature type="binding site" evidence="11">
    <location>
        <position position="537"/>
    </location>
    <ligand>
        <name>Zn(2+)</name>
        <dbReference type="ChEBI" id="CHEBI:29105"/>
        <label>2</label>
    </ligand>
</feature>
<dbReference type="RefSeq" id="WP_302885069.1">
    <property type="nucleotide sequence ID" value="NZ_JAUMIT010000007.1"/>
</dbReference>
<feature type="binding site" evidence="11">
    <location>
        <position position="555"/>
    </location>
    <ligand>
        <name>Zn(2+)</name>
        <dbReference type="ChEBI" id="CHEBI:29105"/>
        <label>2</label>
    </ligand>
</feature>
<evidence type="ECO:0000256" key="6">
    <source>
        <dbReference type="ARBA" id="ARBA00022806"/>
    </source>
</evidence>
<dbReference type="SUPFAM" id="SSF52540">
    <property type="entry name" value="P-loop containing nucleoside triphosphate hydrolases"/>
    <property type="match status" value="2"/>
</dbReference>
<dbReference type="Gene3D" id="3.40.50.300">
    <property type="entry name" value="P-loop containing nucleotide triphosphate hydrolases"/>
    <property type="match status" value="2"/>
</dbReference>
<comment type="catalytic activity">
    <reaction evidence="11">
        <text>ATP + H2O = ADP + phosphate + H(+)</text>
        <dbReference type="Rhea" id="RHEA:13065"/>
        <dbReference type="ChEBI" id="CHEBI:15377"/>
        <dbReference type="ChEBI" id="CHEBI:15378"/>
        <dbReference type="ChEBI" id="CHEBI:30616"/>
        <dbReference type="ChEBI" id="CHEBI:43474"/>
        <dbReference type="ChEBI" id="CHEBI:456216"/>
        <dbReference type="EC" id="5.6.2.4"/>
    </reaction>
</comment>
<feature type="domain" description="Helicase C-terminal" evidence="13">
    <location>
        <begin position="549"/>
        <end position="714"/>
    </location>
</feature>
<evidence type="ECO:0000256" key="3">
    <source>
        <dbReference type="ARBA" id="ARBA00022723"/>
    </source>
</evidence>
<dbReference type="SMART" id="SM00487">
    <property type="entry name" value="DEXDc"/>
    <property type="match status" value="1"/>
</dbReference>
<feature type="domain" description="Helicase ATP-binding" evidence="12">
    <location>
        <begin position="293"/>
        <end position="462"/>
    </location>
</feature>
<evidence type="ECO:0000256" key="2">
    <source>
        <dbReference type="ARBA" id="ARBA00022705"/>
    </source>
</evidence>